<keyword evidence="1" id="KW-0808">Transferase</keyword>
<dbReference type="SUPFAM" id="SSF53335">
    <property type="entry name" value="S-adenosyl-L-methionine-dependent methyltransferases"/>
    <property type="match status" value="1"/>
</dbReference>
<comment type="caution">
    <text evidence="3">The sequence shown here is derived from an EMBL/GenBank/DDBJ whole genome shotgun (WGS) entry which is preliminary data.</text>
</comment>
<dbReference type="GO" id="GO:0004483">
    <property type="term" value="F:methyltransferase cap1 activity"/>
    <property type="evidence" value="ECO:0007669"/>
    <property type="project" value="UniProtKB-UniRule"/>
</dbReference>
<evidence type="ECO:0000313" key="4">
    <source>
        <dbReference type="Proteomes" id="UP001165065"/>
    </source>
</evidence>
<comment type="function">
    <text evidence="1">S-adenosyl-L-methionine-dependent methyltransferase that mediates RNA cap1 2'-O-ribose methylation to the 5'-cap structure of RNAs. Methylates the ribose of the first nucleotide of a m(7)GpppG-capped mRNA to produce m(7)GpppNmp (cap1).</text>
</comment>
<dbReference type="GO" id="GO:0006370">
    <property type="term" value="P:7-methylguanosine mRNA capping"/>
    <property type="evidence" value="ECO:0007669"/>
    <property type="project" value="UniProtKB-UniRule"/>
</dbReference>
<dbReference type="Proteomes" id="UP001165065">
    <property type="component" value="Unassembled WGS sequence"/>
</dbReference>
<dbReference type="GO" id="GO:0005634">
    <property type="term" value="C:nucleus"/>
    <property type="evidence" value="ECO:0007669"/>
    <property type="project" value="UniProtKB-SubCell"/>
</dbReference>
<keyword evidence="1" id="KW-0949">S-adenosyl-L-methionine</keyword>
<evidence type="ECO:0000259" key="2">
    <source>
        <dbReference type="Pfam" id="PF01728"/>
    </source>
</evidence>
<protein>
    <recommendedName>
        <fullName evidence="1">Cap-specific mRNA (nucleoside-2'-O-)-methyltransferase 1</fullName>
        <ecNumber evidence="1">2.1.1.57</ecNumber>
    </recommendedName>
    <alternativeName>
        <fullName evidence="1">Cap1 2'O-ribose methyltransferase 1</fullName>
    </alternativeName>
</protein>
<sequence length="322" mass="35119">MSLKGENGEGEGCEWRLEHMVKGMEGRYRVVDGDGTGDVYKEGNVEDVCRMVREDTGEEEVDLVVADGGFDKQRDSERQEEEAFRLVKAEVRASVKLLKKGGRFICKFFGSRRRGTKELLSEAMGCFEECIVTKPVTSRPASAERYIVFEGFKDGVDKEAVRKRMEEIQVDGGTCEVGDKFKRYLDYMDHAMLTLNIKAVALIVNLLRKAGGEGSAGKWCKRGVAKGGGDSNVPVELEDLVGVKERFELYPGIVKAEAYRGKWNLGGGGGGQRGDGGRGNRNGGGGGGGRYNVDLWGMEGKDIEMEEDILLMIARGGGGGGF</sequence>
<dbReference type="GO" id="GO:0016556">
    <property type="term" value="P:mRNA modification"/>
    <property type="evidence" value="ECO:0007669"/>
    <property type="project" value="UniProtKB-UniRule"/>
</dbReference>
<dbReference type="Gene3D" id="3.40.50.12760">
    <property type="match status" value="1"/>
</dbReference>
<keyword evidence="1" id="KW-0539">Nucleus</keyword>
<keyword evidence="1" id="KW-0489">Methyltransferase</keyword>
<dbReference type="InterPro" id="IPR050851">
    <property type="entry name" value="mRNA_Cap_2O-Ribose_MeTrfase"/>
</dbReference>
<dbReference type="EC" id="2.1.1.57" evidence="1"/>
<dbReference type="GO" id="GO:0005737">
    <property type="term" value="C:cytoplasm"/>
    <property type="evidence" value="ECO:0007669"/>
    <property type="project" value="TreeGrafter"/>
</dbReference>
<dbReference type="PANTHER" id="PTHR16121:SF0">
    <property type="entry name" value="CAP-SPECIFIC MRNA (NUCLEOSIDE-2'-O-)-METHYLTRANSFERASE 1"/>
    <property type="match status" value="1"/>
</dbReference>
<reference evidence="4" key="1">
    <citation type="journal article" date="2023" name="Commun. Biol.">
        <title>Genome analysis of Parmales, the sister group of diatoms, reveals the evolutionary specialization of diatoms from phago-mixotrophs to photoautotrophs.</title>
        <authorList>
            <person name="Ban H."/>
            <person name="Sato S."/>
            <person name="Yoshikawa S."/>
            <person name="Yamada K."/>
            <person name="Nakamura Y."/>
            <person name="Ichinomiya M."/>
            <person name="Sato N."/>
            <person name="Blanc-Mathieu R."/>
            <person name="Endo H."/>
            <person name="Kuwata A."/>
            <person name="Ogata H."/>
        </authorList>
    </citation>
    <scope>NUCLEOTIDE SEQUENCE [LARGE SCALE GENOMIC DNA]</scope>
</reference>
<keyword evidence="1" id="KW-0507">mRNA processing</keyword>
<dbReference type="GO" id="GO:0003676">
    <property type="term" value="F:nucleic acid binding"/>
    <property type="evidence" value="ECO:0007669"/>
    <property type="project" value="UniProtKB-UniRule"/>
</dbReference>
<dbReference type="OrthoDB" id="10251234at2759"/>
<accession>A0A9W7LBJ1</accession>
<keyword evidence="4" id="KW-1185">Reference proteome</keyword>
<name>A0A9W7LBJ1_9STRA</name>
<dbReference type="InterPro" id="IPR029063">
    <property type="entry name" value="SAM-dependent_MTases_sf"/>
</dbReference>
<dbReference type="AlphaFoldDB" id="A0A9W7LBJ1"/>
<evidence type="ECO:0000313" key="3">
    <source>
        <dbReference type="EMBL" id="GMI44559.1"/>
    </source>
</evidence>
<dbReference type="InterPro" id="IPR002877">
    <property type="entry name" value="RNA_MeTrfase_FtsJ_dom"/>
</dbReference>
<evidence type="ECO:0000256" key="1">
    <source>
        <dbReference type="RuleBase" id="RU368012"/>
    </source>
</evidence>
<comment type="subcellular location">
    <subcellularLocation>
        <location evidence="1">Nucleus</location>
    </subcellularLocation>
</comment>
<dbReference type="PANTHER" id="PTHR16121">
    <property type="entry name" value="CAP-SPECIFIC MRNA (NUCLEOSIDE-2'-O-)-METHYLTRANSFERASE 1-RELATED"/>
    <property type="match status" value="1"/>
</dbReference>
<comment type="catalytic activity">
    <reaction evidence="1">
        <text>a 5'-end (N(7)-methyl 5'-triphosphoguanosine)-ribonucleoside in mRNA + S-adenosyl-L-methionine = a 5'-end (N(7)-methyl 5'-triphosphoguanosine)-(2'-O-methyl-ribonucleoside) in mRNA + S-adenosyl-L-homocysteine + H(+)</text>
        <dbReference type="Rhea" id="RHEA:67020"/>
        <dbReference type="Rhea" id="RHEA-COMP:17167"/>
        <dbReference type="Rhea" id="RHEA-COMP:17168"/>
        <dbReference type="ChEBI" id="CHEBI:15378"/>
        <dbReference type="ChEBI" id="CHEBI:57856"/>
        <dbReference type="ChEBI" id="CHEBI:59789"/>
        <dbReference type="ChEBI" id="CHEBI:156461"/>
        <dbReference type="ChEBI" id="CHEBI:167609"/>
        <dbReference type="EC" id="2.1.1.57"/>
    </reaction>
</comment>
<proteinExistence type="predicted"/>
<dbReference type="EMBL" id="BRYA01001486">
    <property type="protein sequence ID" value="GMI44559.1"/>
    <property type="molecule type" value="Genomic_DNA"/>
</dbReference>
<dbReference type="Pfam" id="PF01728">
    <property type="entry name" value="FtsJ"/>
    <property type="match status" value="1"/>
</dbReference>
<organism evidence="3 4">
    <name type="scientific">Triparma columacea</name>
    <dbReference type="NCBI Taxonomy" id="722753"/>
    <lineage>
        <taxon>Eukaryota</taxon>
        <taxon>Sar</taxon>
        <taxon>Stramenopiles</taxon>
        <taxon>Ochrophyta</taxon>
        <taxon>Bolidophyceae</taxon>
        <taxon>Parmales</taxon>
        <taxon>Triparmaceae</taxon>
        <taxon>Triparma</taxon>
    </lineage>
</organism>
<feature type="domain" description="Ribosomal RNA methyltransferase FtsJ" evidence="2">
    <location>
        <begin position="36"/>
        <end position="152"/>
    </location>
</feature>
<keyword evidence="1" id="KW-0506">mRNA capping</keyword>
<gene>
    <name evidence="3" type="ORF">TrCOL_g9347</name>
</gene>
<dbReference type="GO" id="GO:0032259">
    <property type="term" value="P:methylation"/>
    <property type="evidence" value="ECO:0007669"/>
    <property type="project" value="UniProtKB-KW"/>
</dbReference>